<dbReference type="PROSITE" id="PS50213">
    <property type="entry name" value="FAS1"/>
    <property type="match status" value="1"/>
</dbReference>
<evidence type="ECO:0000259" key="2">
    <source>
        <dbReference type="PROSITE" id="PS50213"/>
    </source>
</evidence>
<feature type="chain" id="PRO_5001697128" description="FAS1 domain-containing protein" evidence="1">
    <location>
        <begin position="29"/>
        <end position="212"/>
    </location>
</feature>
<name>A0A074KXT4_9BACT</name>
<dbReference type="Gene3D" id="2.30.180.10">
    <property type="entry name" value="FAS1 domain"/>
    <property type="match status" value="1"/>
</dbReference>
<dbReference type="GO" id="GO:0050839">
    <property type="term" value="F:cell adhesion molecule binding"/>
    <property type="evidence" value="ECO:0007669"/>
    <property type="project" value="TreeGrafter"/>
</dbReference>
<keyword evidence="1" id="KW-0732">Signal</keyword>
<proteinExistence type="predicted"/>
<gene>
    <name evidence="3" type="ORF">EL17_09565</name>
</gene>
<dbReference type="Pfam" id="PF02469">
    <property type="entry name" value="Fasciclin"/>
    <property type="match status" value="1"/>
</dbReference>
<dbReference type="SMART" id="SM00554">
    <property type="entry name" value="FAS1"/>
    <property type="match status" value="1"/>
</dbReference>
<organism evidence="3 4">
    <name type="scientific">Anditalea andensis</name>
    <dbReference type="NCBI Taxonomy" id="1048983"/>
    <lineage>
        <taxon>Bacteria</taxon>
        <taxon>Pseudomonadati</taxon>
        <taxon>Bacteroidota</taxon>
        <taxon>Cytophagia</taxon>
        <taxon>Cytophagales</taxon>
        <taxon>Cytophagaceae</taxon>
        <taxon>Anditalea</taxon>
    </lineage>
</organism>
<dbReference type="SUPFAM" id="SSF82153">
    <property type="entry name" value="FAS1 domain"/>
    <property type="match status" value="1"/>
</dbReference>
<dbReference type="GO" id="GO:0005615">
    <property type="term" value="C:extracellular space"/>
    <property type="evidence" value="ECO:0007669"/>
    <property type="project" value="TreeGrafter"/>
</dbReference>
<feature type="signal peptide" evidence="1">
    <location>
        <begin position="1"/>
        <end position="28"/>
    </location>
</feature>
<dbReference type="GO" id="GO:0031012">
    <property type="term" value="C:extracellular matrix"/>
    <property type="evidence" value="ECO:0007669"/>
    <property type="project" value="TreeGrafter"/>
</dbReference>
<dbReference type="STRING" id="1048983.EL17_09565"/>
<accession>A0A074KXT4</accession>
<dbReference type="GO" id="GO:0030198">
    <property type="term" value="P:extracellular matrix organization"/>
    <property type="evidence" value="ECO:0007669"/>
    <property type="project" value="TreeGrafter"/>
</dbReference>
<dbReference type="EMBL" id="JMIH01000018">
    <property type="protein sequence ID" value="KEO73754.1"/>
    <property type="molecule type" value="Genomic_DNA"/>
</dbReference>
<dbReference type="FunFam" id="2.30.180.10:FF:000032">
    <property type="entry name" value="Fasciclin domain-containing protein, putative"/>
    <property type="match status" value="1"/>
</dbReference>
<dbReference type="GO" id="GO:0007155">
    <property type="term" value="P:cell adhesion"/>
    <property type="evidence" value="ECO:0007669"/>
    <property type="project" value="TreeGrafter"/>
</dbReference>
<dbReference type="OrthoDB" id="1119934at2"/>
<protein>
    <recommendedName>
        <fullName evidence="2">FAS1 domain-containing protein</fullName>
    </recommendedName>
</protein>
<sequence length="212" mass="23449">MKLINNKLKIGTVSLVILMIGATGEVHAQGGMQTQSADRPAATIDTQMDYQDIFKDVTDTENHSALDLLKQDDNFSTFIELLEKSGLEKSVKAQEEITIFAPTNEAFKQMRKAEYDRLLDDKNRGDLIRVIQAHMVPRKIYASEFQSNHVLESADGDDIEIQTAGEVGAGAMPDAIIVGGAQIMRHDVETNDGLIHITNRIVRTDGNVTAFY</sequence>
<dbReference type="PANTHER" id="PTHR10900:SF77">
    <property type="entry name" value="FI19380P1"/>
    <property type="match status" value="1"/>
</dbReference>
<reference evidence="3 4" key="1">
    <citation type="submission" date="2014-04" db="EMBL/GenBank/DDBJ databases">
        <title>Characterization and application of a salt tolerant electro-active bacterium.</title>
        <authorList>
            <person name="Yang L."/>
            <person name="Wei S."/>
            <person name="Tay Q.X.M."/>
        </authorList>
    </citation>
    <scope>NUCLEOTIDE SEQUENCE [LARGE SCALE GENOMIC DNA]</scope>
    <source>
        <strain evidence="3 4">LY1</strain>
    </source>
</reference>
<dbReference type="RefSeq" id="WP_035073656.1">
    <property type="nucleotide sequence ID" value="NZ_JMIH01000018.1"/>
</dbReference>
<dbReference type="PANTHER" id="PTHR10900">
    <property type="entry name" value="PERIOSTIN-RELATED"/>
    <property type="match status" value="1"/>
</dbReference>
<feature type="domain" description="FAS1" evidence="2">
    <location>
        <begin position="62"/>
        <end position="202"/>
    </location>
</feature>
<evidence type="ECO:0000256" key="1">
    <source>
        <dbReference type="SAM" id="SignalP"/>
    </source>
</evidence>
<dbReference type="InterPro" id="IPR050904">
    <property type="entry name" value="Adhesion/Biosynth-related"/>
</dbReference>
<dbReference type="eggNOG" id="COG2335">
    <property type="taxonomic scope" value="Bacteria"/>
</dbReference>
<keyword evidence="4" id="KW-1185">Reference proteome</keyword>
<dbReference type="InterPro" id="IPR036378">
    <property type="entry name" value="FAS1_dom_sf"/>
</dbReference>
<dbReference type="InterPro" id="IPR000782">
    <property type="entry name" value="FAS1_domain"/>
</dbReference>
<dbReference type="AlphaFoldDB" id="A0A074KXT4"/>
<evidence type="ECO:0000313" key="4">
    <source>
        <dbReference type="Proteomes" id="UP000027821"/>
    </source>
</evidence>
<comment type="caution">
    <text evidence="3">The sequence shown here is derived from an EMBL/GenBank/DDBJ whole genome shotgun (WGS) entry which is preliminary data.</text>
</comment>
<dbReference type="Proteomes" id="UP000027821">
    <property type="component" value="Unassembled WGS sequence"/>
</dbReference>
<evidence type="ECO:0000313" key="3">
    <source>
        <dbReference type="EMBL" id="KEO73754.1"/>
    </source>
</evidence>